<dbReference type="GO" id="GO:0016987">
    <property type="term" value="F:sigma factor activity"/>
    <property type="evidence" value="ECO:0007669"/>
    <property type="project" value="UniProtKB-KW"/>
</dbReference>
<evidence type="ECO:0000259" key="5">
    <source>
        <dbReference type="PROSITE" id="PS00715"/>
    </source>
</evidence>
<keyword evidence="3" id="KW-0238">DNA-binding</keyword>
<dbReference type="SUPFAM" id="SSF88946">
    <property type="entry name" value="Sigma2 domain of RNA polymerase sigma factors"/>
    <property type="match status" value="1"/>
</dbReference>
<evidence type="ECO:0000313" key="7">
    <source>
        <dbReference type="Proteomes" id="UP000269097"/>
    </source>
</evidence>
<keyword evidence="1" id="KW-0805">Transcription regulation</keyword>
<dbReference type="SUPFAM" id="SSF88659">
    <property type="entry name" value="Sigma3 and sigma4 domains of RNA polymerase sigma factors"/>
    <property type="match status" value="1"/>
</dbReference>
<dbReference type="InterPro" id="IPR007627">
    <property type="entry name" value="RNA_pol_sigma70_r2"/>
</dbReference>
<evidence type="ECO:0000256" key="3">
    <source>
        <dbReference type="ARBA" id="ARBA00023125"/>
    </source>
</evidence>
<dbReference type="PANTHER" id="PTHR30603">
    <property type="entry name" value="RNA POLYMERASE SIGMA FACTOR RPO"/>
    <property type="match status" value="1"/>
</dbReference>
<dbReference type="Gene3D" id="1.10.601.10">
    <property type="entry name" value="RNA Polymerase Primary Sigma Factor"/>
    <property type="match status" value="1"/>
</dbReference>
<organism evidence="6 7">
    <name type="scientific">Cohnella candidum</name>
    <dbReference type="NCBI Taxonomy" id="2674991"/>
    <lineage>
        <taxon>Bacteria</taxon>
        <taxon>Bacillati</taxon>
        <taxon>Bacillota</taxon>
        <taxon>Bacilli</taxon>
        <taxon>Bacillales</taxon>
        <taxon>Paenibacillaceae</taxon>
        <taxon>Cohnella</taxon>
    </lineage>
</organism>
<evidence type="ECO:0000256" key="4">
    <source>
        <dbReference type="ARBA" id="ARBA00023163"/>
    </source>
</evidence>
<dbReference type="PRINTS" id="PR00046">
    <property type="entry name" value="SIGMA70FCT"/>
</dbReference>
<dbReference type="InterPro" id="IPR007630">
    <property type="entry name" value="RNA_pol_sigma70_r4"/>
</dbReference>
<dbReference type="InterPro" id="IPR013324">
    <property type="entry name" value="RNA_pol_sigma_r3/r4-like"/>
</dbReference>
<dbReference type="CDD" id="cd06171">
    <property type="entry name" value="Sigma70_r4"/>
    <property type="match status" value="1"/>
</dbReference>
<dbReference type="Pfam" id="PF04545">
    <property type="entry name" value="Sigma70_r4"/>
    <property type="match status" value="1"/>
</dbReference>
<dbReference type="PROSITE" id="PS00715">
    <property type="entry name" value="SIGMA70_1"/>
    <property type="match status" value="1"/>
</dbReference>
<dbReference type="PANTHER" id="PTHR30603:SF47">
    <property type="entry name" value="RNA POLYMERASE SIGMA FACTOR SIGD, CHLOROPLASTIC"/>
    <property type="match status" value="1"/>
</dbReference>
<dbReference type="InterPro" id="IPR000943">
    <property type="entry name" value="RNA_pol_sigma70"/>
</dbReference>
<dbReference type="InterPro" id="IPR013325">
    <property type="entry name" value="RNA_pol_sigma_r2"/>
</dbReference>
<dbReference type="Pfam" id="PF04542">
    <property type="entry name" value="Sigma70_r2"/>
    <property type="match status" value="1"/>
</dbReference>
<keyword evidence="7" id="KW-1185">Reference proteome</keyword>
<accession>A0A3G3K4E1</accession>
<dbReference type="EMBL" id="CP033433">
    <property type="protein sequence ID" value="AYQ75384.1"/>
    <property type="molecule type" value="Genomic_DNA"/>
</dbReference>
<name>A0A3G3K4E1_9BACL</name>
<keyword evidence="4" id="KW-0804">Transcription</keyword>
<dbReference type="InterPro" id="IPR014284">
    <property type="entry name" value="RNA_pol_sigma-70_dom"/>
</dbReference>
<dbReference type="GO" id="GO:0006352">
    <property type="term" value="P:DNA-templated transcription initiation"/>
    <property type="evidence" value="ECO:0007669"/>
    <property type="project" value="InterPro"/>
</dbReference>
<gene>
    <name evidence="6" type="ORF">EAV92_24270</name>
</gene>
<evidence type="ECO:0000256" key="1">
    <source>
        <dbReference type="ARBA" id="ARBA00023015"/>
    </source>
</evidence>
<dbReference type="NCBIfam" id="TIGR02937">
    <property type="entry name" value="sigma70-ECF"/>
    <property type="match status" value="1"/>
</dbReference>
<evidence type="ECO:0000256" key="2">
    <source>
        <dbReference type="ARBA" id="ARBA00023082"/>
    </source>
</evidence>
<dbReference type="InterPro" id="IPR050239">
    <property type="entry name" value="Sigma-70_RNA_pol_init_factors"/>
</dbReference>
<keyword evidence="2" id="KW-0731">Sigma factor</keyword>
<proteinExistence type="predicted"/>
<reference evidence="6 7" key="1">
    <citation type="submission" date="2018-10" db="EMBL/GenBank/DDBJ databases">
        <title>Genome Sequence of Cohnella sp.</title>
        <authorList>
            <person name="Srinivasan S."/>
            <person name="Kim M.K."/>
        </authorList>
    </citation>
    <scope>NUCLEOTIDE SEQUENCE [LARGE SCALE GENOMIC DNA]</scope>
    <source>
        <strain evidence="6 7">18JY8-7</strain>
    </source>
</reference>
<evidence type="ECO:0000313" key="6">
    <source>
        <dbReference type="EMBL" id="AYQ75384.1"/>
    </source>
</evidence>
<dbReference type="Gene3D" id="1.10.10.10">
    <property type="entry name" value="Winged helix-like DNA-binding domain superfamily/Winged helix DNA-binding domain"/>
    <property type="match status" value="2"/>
</dbReference>
<dbReference type="GO" id="GO:0003677">
    <property type="term" value="F:DNA binding"/>
    <property type="evidence" value="ECO:0007669"/>
    <property type="project" value="UniProtKB-KW"/>
</dbReference>
<dbReference type="KEGG" id="coh:EAV92_24270"/>
<dbReference type="InterPro" id="IPR036388">
    <property type="entry name" value="WH-like_DNA-bd_sf"/>
</dbReference>
<dbReference type="AlphaFoldDB" id="A0A3G3K4E1"/>
<protein>
    <submittedName>
        <fullName evidence="6">Sigma-70 family RNA polymerase sigma factor</fullName>
    </submittedName>
</protein>
<sequence>MLDVLYNVITSHFRILVLQYQNSIWYYFLNVRRYMTRRPKEMIPLQLIEKLHDFEDRFPDKSSINLSEAKKYLTSVVGKEIPDDLIKQYLAAKGYYQIVEVSDSLDELDLDEIVNLDWSQKRNILQPEKAEGSHFKNTYWLNEYYSGDREASFERLIIDNMRLVHKIASRYQNYIAHQLAYDDLVSEGTIGLIQAIQKFDISMDVQFSTYAVWWIRQRILRAIFDTGTIVRIPVHMIETVLKVKRAELAYSLKGETPNVKSICSELGLSESVYAKSKQVEHRYLSISSLNQFVSEENQDSELIDFVSVESHEVIGVYHPEYLDPSILFDQKEVRDRLLLTLSKHLKQREREVIFERFGLLDNTPKTLELVGKQFGVTRERIRQIEAKALRKLRAKMTNTTVREDFRWPEFRTGG</sequence>
<dbReference type="Proteomes" id="UP000269097">
    <property type="component" value="Chromosome"/>
</dbReference>
<feature type="domain" description="RNA polymerase sigma-70" evidence="5">
    <location>
        <begin position="183"/>
        <end position="196"/>
    </location>
</feature>